<dbReference type="FunFam" id="2.130.10.10:FF:000249">
    <property type="entry name" value="nucleoporin Nup43"/>
    <property type="match status" value="1"/>
</dbReference>
<proteinExistence type="predicted"/>
<dbReference type="AlphaFoldDB" id="A0AA38II70"/>
<dbReference type="Proteomes" id="UP001168821">
    <property type="component" value="Unassembled WGS sequence"/>
</dbReference>
<gene>
    <name evidence="5" type="ORF">Zmor_016185</name>
</gene>
<dbReference type="Gene3D" id="2.130.10.10">
    <property type="entry name" value="YVTN repeat-like/Quinoprotein amine dehydrogenase"/>
    <property type="match status" value="1"/>
</dbReference>
<evidence type="ECO:0008006" key="7">
    <source>
        <dbReference type="Google" id="ProtNLM"/>
    </source>
</evidence>
<dbReference type="SMART" id="SM00320">
    <property type="entry name" value="WD40"/>
    <property type="match status" value="7"/>
</dbReference>
<name>A0AA38II70_9CUCU</name>
<keyword evidence="4" id="KW-0539">Nucleus</keyword>
<sequence>MTHNIHGTFVSEKINKIRWRPDFMNDSHYFVTGSWDNDQNAIKLWDFQENEEDAEIYPFLVTELPHKGDITELKFLNGDFFVTSSSQGSVHLMKISSEHGLEPVIESKIRWEGIHKFPNDEISPCTAFCTYDNDIVSVGEDGNINLLNSNNQNVVRTIENADSCSIHCVTFLKHSEILTGNLRGQLKIFDIRVSSNEASNTFMLSGDQVSPLCLQNHPTQRHLVVAGDEEGSITIWDLRQNTYPVNLLDAHEGGVMEIHFHLDHPDQLFTCSTAGDIWHWSPKSGGVSSLSLGNAENIWLASETIKNKLDVFTLMPKLHKPVNSLDVNRNKVLCGCDNEAIYLINGVNIYK</sequence>
<reference evidence="5" key="1">
    <citation type="journal article" date="2023" name="G3 (Bethesda)">
        <title>Whole genome assemblies of Zophobas morio and Tenebrio molitor.</title>
        <authorList>
            <person name="Kaur S."/>
            <person name="Stinson S.A."/>
            <person name="diCenzo G.C."/>
        </authorList>
    </citation>
    <scope>NUCLEOTIDE SEQUENCE</scope>
    <source>
        <strain evidence="5">QUZm001</strain>
    </source>
</reference>
<evidence type="ECO:0000313" key="5">
    <source>
        <dbReference type="EMBL" id="KAJ3657165.1"/>
    </source>
</evidence>
<dbReference type="EMBL" id="JALNTZ010000004">
    <property type="protein sequence ID" value="KAJ3657165.1"/>
    <property type="molecule type" value="Genomic_DNA"/>
</dbReference>
<dbReference type="GO" id="GO:0031080">
    <property type="term" value="C:nuclear pore outer ring"/>
    <property type="evidence" value="ECO:0007669"/>
    <property type="project" value="TreeGrafter"/>
</dbReference>
<protein>
    <recommendedName>
        <fullName evidence="7">Nucleoporin Nup43</fullName>
    </recommendedName>
</protein>
<dbReference type="InterPro" id="IPR036322">
    <property type="entry name" value="WD40_repeat_dom_sf"/>
</dbReference>
<comment type="caution">
    <text evidence="5">The sequence shown here is derived from an EMBL/GenBank/DDBJ whole genome shotgun (WGS) entry which is preliminary data.</text>
</comment>
<evidence type="ECO:0000256" key="4">
    <source>
        <dbReference type="ARBA" id="ARBA00023242"/>
    </source>
</evidence>
<evidence type="ECO:0000256" key="3">
    <source>
        <dbReference type="ARBA" id="ARBA00022737"/>
    </source>
</evidence>
<dbReference type="InterPro" id="IPR001680">
    <property type="entry name" value="WD40_rpt"/>
</dbReference>
<dbReference type="InterPro" id="IPR015943">
    <property type="entry name" value="WD40/YVTN_repeat-like_dom_sf"/>
</dbReference>
<organism evidence="5 6">
    <name type="scientific">Zophobas morio</name>
    <dbReference type="NCBI Taxonomy" id="2755281"/>
    <lineage>
        <taxon>Eukaryota</taxon>
        <taxon>Metazoa</taxon>
        <taxon>Ecdysozoa</taxon>
        <taxon>Arthropoda</taxon>
        <taxon>Hexapoda</taxon>
        <taxon>Insecta</taxon>
        <taxon>Pterygota</taxon>
        <taxon>Neoptera</taxon>
        <taxon>Endopterygota</taxon>
        <taxon>Coleoptera</taxon>
        <taxon>Polyphaga</taxon>
        <taxon>Cucujiformia</taxon>
        <taxon>Tenebrionidae</taxon>
        <taxon>Zophobas</taxon>
    </lineage>
</organism>
<accession>A0AA38II70</accession>
<dbReference type="SUPFAM" id="SSF50978">
    <property type="entry name" value="WD40 repeat-like"/>
    <property type="match status" value="1"/>
</dbReference>
<evidence type="ECO:0000313" key="6">
    <source>
        <dbReference type="Proteomes" id="UP001168821"/>
    </source>
</evidence>
<keyword evidence="6" id="KW-1185">Reference proteome</keyword>
<evidence type="ECO:0000256" key="2">
    <source>
        <dbReference type="ARBA" id="ARBA00022574"/>
    </source>
</evidence>
<comment type="subcellular location">
    <subcellularLocation>
        <location evidence="1">Nucleus</location>
    </subcellularLocation>
</comment>
<keyword evidence="3" id="KW-0677">Repeat</keyword>
<dbReference type="PANTHER" id="PTHR22652">
    <property type="entry name" value="NUCLEOPORIN NUP43"/>
    <property type="match status" value="1"/>
</dbReference>
<dbReference type="PANTHER" id="PTHR22652:SF0">
    <property type="entry name" value="NUCLEOPORIN NUP43"/>
    <property type="match status" value="1"/>
</dbReference>
<evidence type="ECO:0000256" key="1">
    <source>
        <dbReference type="ARBA" id="ARBA00004123"/>
    </source>
</evidence>
<keyword evidence="2" id="KW-0853">WD repeat</keyword>